<dbReference type="SMART" id="SM00354">
    <property type="entry name" value="HTH_LACI"/>
    <property type="match status" value="1"/>
</dbReference>
<reference evidence="6" key="1">
    <citation type="submission" date="2015-10" db="EMBL/GenBank/DDBJ databases">
        <title>Metagenome-Assembled Genomes uncover a global brackish microbiome.</title>
        <authorList>
            <person name="Hugerth L.W."/>
            <person name="Larsson J."/>
            <person name="Alneberg J."/>
            <person name="Lindh M.V."/>
            <person name="Legrand C."/>
            <person name="Pinhassi J."/>
            <person name="Andersson A."/>
        </authorList>
    </citation>
    <scope>NUCLEOTIDE SEQUENCE [LARGE SCALE GENOMIC DNA]</scope>
</reference>
<dbReference type="GO" id="GO:0000976">
    <property type="term" value="F:transcription cis-regulatory region binding"/>
    <property type="evidence" value="ECO:0007669"/>
    <property type="project" value="TreeGrafter"/>
</dbReference>
<dbReference type="PANTHER" id="PTHR30146">
    <property type="entry name" value="LACI-RELATED TRANSCRIPTIONAL REPRESSOR"/>
    <property type="match status" value="1"/>
</dbReference>
<accession>A0A0R2PWK1</accession>
<dbReference type="CDD" id="cd01392">
    <property type="entry name" value="HTH_LacI"/>
    <property type="match status" value="1"/>
</dbReference>
<dbReference type="PANTHER" id="PTHR30146:SF153">
    <property type="entry name" value="LACTOSE OPERON REPRESSOR"/>
    <property type="match status" value="1"/>
</dbReference>
<evidence type="ECO:0000256" key="1">
    <source>
        <dbReference type="ARBA" id="ARBA00023015"/>
    </source>
</evidence>
<dbReference type="InterPro" id="IPR010982">
    <property type="entry name" value="Lambda_DNA-bd_dom_sf"/>
</dbReference>
<dbReference type="InterPro" id="IPR028082">
    <property type="entry name" value="Peripla_BP_I"/>
</dbReference>
<evidence type="ECO:0000256" key="2">
    <source>
        <dbReference type="ARBA" id="ARBA00023125"/>
    </source>
</evidence>
<dbReference type="Gene3D" id="3.40.50.2300">
    <property type="match status" value="2"/>
</dbReference>
<dbReference type="GO" id="GO:0003700">
    <property type="term" value="F:DNA-binding transcription factor activity"/>
    <property type="evidence" value="ECO:0007669"/>
    <property type="project" value="TreeGrafter"/>
</dbReference>
<dbReference type="CDD" id="cd01545">
    <property type="entry name" value="PBP1_SalR"/>
    <property type="match status" value="1"/>
</dbReference>
<evidence type="ECO:0000313" key="6">
    <source>
        <dbReference type="Proteomes" id="UP000050874"/>
    </source>
</evidence>
<feature type="domain" description="HTH lacI-type" evidence="4">
    <location>
        <begin position="7"/>
        <end position="61"/>
    </location>
</feature>
<dbReference type="SUPFAM" id="SSF47413">
    <property type="entry name" value="lambda repressor-like DNA-binding domains"/>
    <property type="match status" value="1"/>
</dbReference>
<protein>
    <recommendedName>
        <fullName evidence="4">HTH lacI-type domain-containing protein</fullName>
    </recommendedName>
</protein>
<dbReference type="PROSITE" id="PS50932">
    <property type="entry name" value="HTH_LACI_2"/>
    <property type="match status" value="1"/>
</dbReference>
<evidence type="ECO:0000256" key="3">
    <source>
        <dbReference type="ARBA" id="ARBA00023163"/>
    </source>
</evidence>
<dbReference type="EMBL" id="LIAV01000003">
    <property type="protein sequence ID" value="KRO41392.1"/>
    <property type="molecule type" value="Genomic_DNA"/>
</dbReference>
<comment type="caution">
    <text evidence="5">The sequence shown here is derived from an EMBL/GenBank/DDBJ whole genome shotgun (WGS) entry which is preliminary data.</text>
</comment>
<gene>
    <name evidence="5" type="ORF">ABR63_03865</name>
</gene>
<proteinExistence type="predicted"/>
<keyword evidence="2" id="KW-0238">DNA-binding</keyword>
<dbReference type="AlphaFoldDB" id="A0A0R2PWK1"/>
<evidence type="ECO:0000259" key="4">
    <source>
        <dbReference type="PROSITE" id="PS50932"/>
    </source>
</evidence>
<dbReference type="InterPro" id="IPR046335">
    <property type="entry name" value="LacI/GalR-like_sensor"/>
</dbReference>
<organism evidence="5 6">
    <name type="scientific">SAR86 cluster bacterium BACL1 MAG-120920-bin57</name>
    <dbReference type="NCBI Taxonomy" id="1655571"/>
    <lineage>
        <taxon>Bacteria</taxon>
        <taxon>Pseudomonadati</taxon>
        <taxon>Pseudomonadota</taxon>
        <taxon>Gammaproteobacteria</taxon>
        <taxon>SAR86 cluster</taxon>
    </lineage>
</organism>
<sequence length="341" mass="38056">MPRQMPVTIKDVSNDAGVSIKTVSRVINKEKNVSEKTKEIVIKSIQKLGFKPNKSAQSLRSKRSHMIALLYNNPNKHYLADIQGGILRLCKETGYNLVLQECDYTNVNLGLEITEFIDDFSIDGLIVTPPLSDMNEFLEHLNQTQTEYSIIAPSNTRKVKSYVSSNDYEASYAMTNKIINKGHLNIGFIKGHHKHSASHLRFNGFTEALKDRGMSLNSEWVKEGNFSFDSGFSAGLELLKSHNKPSVIFASNDYMAAGVMKAAQMNGINIPLDLSLVGFDDSPLAAQLWPSLTTIRQPVEDMAYHAARLLLGNIDGLSEEMDSKEFISELILRESLINLID</sequence>
<dbReference type="Pfam" id="PF00356">
    <property type="entry name" value="LacI"/>
    <property type="match status" value="1"/>
</dbReference>
<name>A0A0R2PWK1_9GAMM</name>
<evidence type="ECO:0000313" key="5">
    <source>
        <dbReference type="EMBL" id="KRO41392.1"/>
    </source>
</evidence>
<dbReference type="InterPro" id="IPR000843">
    <property type="entry name" value="HTH_LacI"/>
</dbReference>
<dbReference type="PRINTS" id="PR00036">
    <property type="entry name" value="HTHLACI"/>
</dbReference>
<keyword evidence="1" id="KW-0805">Transcription regulation</keyword>
<dbReference type="Proteomes" id="UP000050874">
    <property type="component" value="Unassembled WGS sequence"/>
</dbReference>
<dbReference type="SUPFAM" id="SSF53822">
    <property type="entry name" value="Periplasmic binding protein-like I"/>
    <property type="match status" value="1"/>
</dbReference>
<dbReference type="Gene3D" id="1.10.260.40">
    <property type="entry name" value="lambda repressor-like DNA-binding domains"/>
    <property type="match status" value="1"/>
</dbReference>
<keyword evidence="3" id="KW-0804">Transcription</keyword>
<dbReference type="Pfam" id="PF13377">
    <property type="entry name" value="Peripla_BP_3"/>
    <property type="match status" value="1"/>
</dbReference>